<dbReference type="AlphaFoldDB" id="A0A553PM84"/>
<protein>
    <submittedName>
        <fullName evidence="1">Uncharacterized protein</fullName>
    </submittedName>
</protein>
<organism evidence="1 2">
    <name type="scientific">Tigriopus californicus</name>
    <name type="common">Marine copepod</name>
    <dbReference type="NCBI Taxonomy" id="6832"/>
    <lineage>
        <taxon>Eukaryota</taxon>
        <taxon>Metazoa</taxon>
        <taxon>Ecdysozoa</taxon>
        <taxon>Arthropoda</taxon>
        <taxon>Crustacea</taxon>
        <taxon>Multicrustacea</taxon>
        <taxon>Hexanauplia</taxon>
        <taxon>Copepoda</taxon>
        <taxon>Harpacticoida</taxon>
        <taxon>Harpacticidae</taxon>
        <taxon>Tigriopus</taxon>
    </lineage>
</organism>
<keyword evidence="2" id="KW-1185">Reference proteome</keyword>
<name>A0A553PM84_TIGCA</name>
<sequence>METPEYVVLPKAKIVELYEFLKAELERDDLDQMEPVELNMEPWSLTRMNPLETSEEERTGTSLIPEGLFFRCINYLVLVLELALEELVQFNDLFLG</sequence>
<proteinExistence type="predicted"/>
<evidence type="ECO:0000313" key="2">
    <source>
        <dbReference type="Proteomes" id="UP000318571"/>
    </source>
</evidence>
<comment type="caution">
    <text evidence="1">The sequence shown here is derived from an EMBL/GenBank/DDBJ whole genome shotgun (WGS) entry which is preliminary data.</text>
</comment>
<gene>
    <name evidence="1" type="ORF">TCAL_16711</name>
</gene>
<dbReference type="EMBL" id="VCGU01000003">
    <property type="protein sequence ID" value="TRY78782.1"/>
    <property type="molecule type" value="Genomic_DNA"/>
</dbReference>
<evidence type="ECO:0000313" key="1">
    <source>
        <dbReference type="EMBL" id="TRY78782.1"/>
    </source>
</evidence>
<reference evidence="1 2" key="1">
    <citation type="journal article" date="2018" name="Nat. Ecol. Evol.">
        <title>Genomic signatures of mitonuclear coevolution across populations of Tigriopus californicus.</title>
        <authorList>
            <person name="Barreto F.S."/>
            <person name="Watson E.T."/>
            <person name="Lima T.G."/>
            <person name="Willett C.S."/>
            <person name="Edmands S."/>
            <person name="Li W."/>
            <person name="Burton R.S."/>
        </authorList>
    </citation>
    <scope>NUCLEOTIDE SEQUENCE [LARGE SCALE GENOMIC DNA]</scope>
    <source>
        <strain evidence="1 2">San Diego</strain>
    </source>
</reference>
<accession>A0A553PM84</accession>
<dbReference type="Proteomes" id="UP000318571">
    <property type="component" value="Chromosome 11"/>
</dbReference>